<gene>
    <name evidence="8" type="ORF">GCM10008933_10160</name>
</gene>
<feature type="transmembrane region" description="Helical" evidence="7">
    <location>
        <begin position="36"/>
        <end position="58"/>
    </location>
</feature>
<feature type="transmembrane region" description="Helical" evidence="7">
    <location>
        <begin position="70"/>
        <end position="93"/>
    </location>
</feature>
<proteinExistence type="inferred from homology"/>
<reference evidence="8 9" key="1">
    <citation type="journal article" date="2019" name="Int. J. Syst. Evol. Microbiol.">
        <title>The Global Catalogue of Microorganisms (GCM) 10K type strain sequencing project: providing services to taxonomists for standard genome sequencing and annotation.</title>
        <authorList>
            <consortium name="The Broad Institute Genomics Platform"/>
            <consortium name="The Broad Institute Genome Sequencing Center for Infectious Disease"/>
            <person name="Wu L."/>
            <person name="Ma J."/>
        </authorList>
    </citation>
    <scope>NUCLEOTIDE SEQUENCE [LARGE SCALE GENOMIC DNA]</scope>
    <source>
        <strain evidence="8 9">JCM 12774</strain>
    </source>
</reference>
<evidence type="ECO:0000313" key="8">
    <source>
        <dbReference type="EMBL" id="GAA0380977.1"/>
    </source>
</evidence>
<comment type="subcellular location">
    <subcellularLocation>
        <location evidence="1">Endomembrane system</location>
        <topology evidence="1">Multi-pass membrane protein</topology>
    </subcellularLocation>
</comment>
<evidence type="ECO:0000256" key="4">
    <source>
        <dbReference type="ARBA" id="ARBA00022692"/>
    </source>
</evidence>
<organism evidence="8 9">
    <name type="scientific">Paenibacillus motobuensis</name>
    <dbReference type="NCBI Taxonomy" id="295324"/>
    <lineage>
        <taxon>Bacteria</taxon>
        <taxon>Bacillati</taxon>
        <taxon>Bacillota</taxon>
        <taxon>Bacilli</taxon>
        <taxon>Bacillales</taxon>
        <taxon>Paenibacillaceae</taxon>
        <taxon>Paenibacillus</taxon>
    </lineage>
</organism>
<dbReference type="PANTHER" id="PTHR23514">
    <property type="entry name" value="BYPASS OF STOP CODON PROTEIN 6"/>
    <property type="match status" value="1"/>
</dbReference>
<dbReference type="PANTHER" id="PTHR23514:SF3">
    <property type="entry name" value="BYPASS OF STOP CODON PROTEIN 6"/>
    <property type="match status" value="1"/>
</dbReference>
<evidence type="ECO:0000256" key="6">
    <source>
        <dbReference type="ARBA" id="ARBA00023136"/>
    </source>
</evidence>
<dbReference type="SUPFAM" id="SSF103473">
    <property type="entry name" value="MFS general substrate transporter"/>
    <property type="match status" value="1"/>
</dbReference>
<evidence type="ECO:0000256" key="1">
    <source>
        <dbReference type="ARBA" id="ARBA00004127"/>
    </source>
</evidence>
<dbReference type="RefSeq" id="WP_343858256.1">
    <property type="nucleotide sequence ID" value="NZ_BAAACX010000006.1"/>
</dbReference>
<evidence type="ECO:0008006" key="10">
    <source>
        <dbReference type="Google" id="ProtNLM"/>
    </source>
</evidence>
<sequence>MTWIIRKVNYASYLRWSMFGTLVVIVVFALSRDAVVGFILVILMGLTMSGVYSITLVYANHTLPGMTRLVTSLITAFAGFGAAVFPALIGYSMDHSGIVSALWMYKSLP</sequence>
<evidence type="ECO:0000256" key="2">
    <source>
        <dbReference type="ARBA" id="ARBA00008335"/>
    </source>
</evidence>
<accession>A0ABN0Y2H5</accession>
<name>A0ABN0Y2H5_9BACL</name>
<evidence type="ECO:0000256" key="5">
    <source>
        <dbReference type="ARBA" id="ARBA00022989"/>
    </source>
</evidence>
<protein>
    <recommendedName>
        <fullName evidence="10">Major facilitator superfamily (MFS) profile domain-containing protein</fullName>
    </recommendedName>
</protein>
<dbReference type="InterPro" id="IPR051788">
    <property type="entry name" value="MFS_Transporter"/>
</dbReference>
<dbReference type="Gene3D" id="1.20.1250.20">
    <property type="entry name" value="MFS general substrate transporter like domains"/>
    <property type="match status" value="1"/>
</dbReference>
<evidence type="ECO:0000256" key="3">
    <source>
        <dbReference type="ARBA" id="ARBA00022448"/>
    </source>
</evidence>
<feature type="transmembrane region" description="Helical" evidence="7">
    <location>
        <begin position="12"/>
        <end position="30"/>
    </location>
</feature>
<dbReference type="EMBL" id="BAAACX010000006">
    <property type="protein sequence ID" value="GAA0380977.1"/>
    <property type="molecule type" value="Genomic_DNA"/>
</dbReference>
<keyword evidence="3" id="KW-0813">Transport</keyword>
<keyword evidence="9" id="KW-1185">Reference proteome</keyword>
<comment type="similarity">
    <text evidence="2">Belongs to the major facilitator superfamily.</text>
</comment>
<keyword evidence="4 7" id="KW-0812">Transmembrane</keyword>
<evidence type="ECO:0000313" key="9">
    <source>
        <dbReference type="Proteomes" id="UP001500340"/>
    </source>
</evidence>
<comment type="caution">
    <text evidence="8">The sequence shown here is derived from an EMBL/GenBank/DDBJ whole genome shotgun (WGS) entry which is preliminary data.</text>
</comment>
<dbReference type="Proteomes" id="UP001500340">
    <property type="component" value="Unassembled WGS sequence"/>
</dbReference>
<evidence type="ECO:0000256" key="7">
    <source>
        <dbReference type="SAM" id="Phobius"/>
    </source>
</evidence>
<keyword evidence="6 7" id="KW-0472">Membrane</keyword>
<dbReference type="InterPro" id="IPR036259">
    <property type="entry name" value="MFS_trans_sf"/>
</dbReference>
<keyword evidence="5 7" id="KW-1133">Transmembrane helix</keyword>